<sequence length="378" mass="42245">MGAPSSRGARATRQRLPAAQRAHTASLKPGPGKRAGAFGLSLAELRPLFCRVLRLSAADWGRREDPASQAPRGAEDRVDTFRIFNLELPERNNILEKFQEEYTSRKQEHYHPLEWRNNPQPQHVKFIKTNAKFLNKPICYVDTEDTKSKEDHWWPCSEPLVHHPKPPYDKQSTQRNDFQKPICKLSWPIKYSSVQSPSHGIVPLASPQMPTRLPRIFQEEISFKHHYNARVTPCIPYQGKKQGAFVWREIKPARGMLVPEGATAPTSTQGSELLEQPQAEKGNHMTSPCLCMPDSQETPDSDTGLSKTDISVEAKADLNASEKGLKSGGISQKDKVDFGCPAGEAPSCGVREASLHELQDHLPPLPKVEQCPGEIQMA</sequence>
<dbReference type="Pfam" id="PF15667">
    <property type="entry name" value="CMIP6"/>
    <property type="match status" value="1"/>
</dbReference>
<organism evidence="2 3">
    <name type="scientific">Gekko japonicus</name>
    <name type="common">Schlegel's Japanese gecko</name>
    <dbReference type="NCBI Taxonomy" id="146911"/>
    <lineage>
        <taxon>Eukaryota</taxon>
        <taxon>Metazoa</taxon>
        <taxon>Chordata</taxon>
        <taxon>Craniata</taxon>
        <taxon>Vertebrata</taxon>
        <taxon>Euteleostomi</taxon>
        <taxon>Lepidosauria</taxon>
        <taxon>Squamata</taxon>
        <taxon>Bifurcata</taxon>
        <taxon>Gekkota</taxon>
        <taxon>Gekkonidae</taxon>
        <taxon>Gekkoninae</taxon>
        <taxon>Gekko</taxon>
    </lineage>
</organism>
<gene>
    <name evidence="3" type="primary">LOC107118832</name>
</gene>
<keyword evidence="2" id="KW-1185">Reference proteome</keyword>
<proteinExistence type="predicted"/>
<reference evidence="3" key="1">
    <citation type="submission" date="2025-08" db="UniProtKB">
        <authorList>
            <consortium name="RefSeq"/>
        </authorList>
    </citation>
    <scope>IDENTIFICATION</scope>
</reference>
<evidence type="ECO:0000256" key="1">
    <source>
        <dbReference type="SAM" id="MobiDB-lite"/>
    </source>
</evidence>
<dbReference type="PANTHER" id="PTHR35087:SF1">
    <property type="entry name" value="RIKEN CDNA 4930505A04 GENE"/>
    <property type="match status" value="1"/>
</dbReference>
<dbReference type="PANTHER" id="PTHR35087">
    <property type="entry name" value="SIMILAR TO HYPOTHETICAL PROTEIN FLJ40298"/>
    <property type="match status" value="1"/>
</dbReference>
<dbReference type="GeneID" id="107118832"/>
<evidence type="ECO:0000313" key="2">
    <source>
        <dbReference type="Proteomes" id="UP000694871"/>
    </source>
</evidence>
<dbReference type="RefSeq" id="XP_015276693.1">
    <property type="nucleotide sequence ID" value="XM_015421207.1"/>
</dbReference>
<protein>
    <submittedName>
        <fullName evidence="3">Uncharacterized protein C2orf73 homolog</fullName>
    </submittedName>
</protein>
<name>A0ABM1KSK6_GEKJA</name>
<dbReference type="InterPro" id="IPR031365">
    <property type="entry name" value="CMIP6"/>
</dbReference>
<dbReference type="Proteomes" id="UP000694871">
    <property type="component" value="Unplaced"/>
</dbReference>
<feature type="region of interest" description="Disordered" evidence="1">
    <location>
        <begin position="1"/>
        <end position="33"/>
    </location>
</feature>
<accession>A0ABM1KSK6</accession>
<evidence type="ECO:0000313" key="3">
    <source>
        <dbReference type="RefSeq" id="XP_015276693.1"/>
    </source>
</evidence>